<evidence type="ECO:0000256" key="1">
    <source>
        <dbReference type="ARBA" id="ARBA00022729"/>
    </source>
</evidence>
<dbReference type="Gene3D" id="2.60.40.1240">
    <property type="match status" value="1"/>
</dbReference>
<keyword evidence="1" id="KW-0732">Signal</keyword>
<evidence type="ECO:0008006" key="6">
    <source>
        <dbReference type="Google" id="ProtNLM"/>
    </source>
</evidence>
<keyword evidence="5" id="KW-1185">Reference proteome</keyword>
<gene>
    <name evidence="4" type="ORF">GCM10011333_20740</name>
</gene>
<dbReference type="RefSeq" id="WP_188550814.1">
    <property type="nucleotide sequence ID" value="NZ_BMFY01000008.1"/>
</dbReference>
<dbReference type="Proteomes" id="UP000616114">
    <property type="component" value="Unassembled WGS sequence"/>
</dbReference>
<keyword evidence="3" id="KW-1133">Transmembrane helix</keyword>
<feature type="compositionally biased region" description="Low complexity" evidence="2">
    <location>
        <begin position="9"/>
        <end position="51"/>
    </location>
</feature>
<evidence type="ECO:0000313" key="5">
    <source>
        <dbReference type="Proteomes" id="UP000616114"/>
    </source>
</evidence>
<feature type="transmembrane region" description="Helical" evidence="3">
    <location>
        <begin position="141"/>
        <end position="160"/>
    </location>
</feature>
<proteinExistence type="predicted"/>
<keyword evidence="3" id="KW-0812">Transmembrane</keyword>
<reference evidence="4" key="1">
    <citation type="journal article" date="2014" name="Int. J. Syst. Evol. Microbiol.">
        <title>Complete genome sequence of Corynebacterium casei LMG S-19264T (=DSM 44701T), isolated from a smear-ripened cheese.</title>
        <authorList>
            <consortium name="US DOE Joint Genome Institute (JGI-PGF)"/>
            <person name="Walter F."/>
            <person name="Albersmeier A."/>
            <person name="Kalinowski J."/>
            <person name="Ruckert C."/>
        </authorList>
    </citation>
    <scope>NUCLEOTIDE SEQUENCE</scope>
    <source>
        <strain evidence="4">CGMCC 1.12785</strain>
    </source>
</reference>
<keyword evidence="3" id="KW-0472">Membrane</keyword>
<name>A0A8J2XIR1_9MICO</name>
<organism evidence="4 5">
    <name type="scientific">Sediminivirga luteola</name>
    <dbReference type="NCBI Taxonomy" id="1774748"/>
    <lineage>
        <taxon>Bacteria</taxon>
        <taxon>Bacillati</taxon>
        <taxon>Actinomycetota</taxon>
        <taxon>Actinomycetes</taxon>
        <taxon>Micrococcales</taxon>
        <taxon>Brevibacteriaceae</taxon>
        <taxon>Sediminivirga</taxon>
    </lineage>
</organism>
<dbReference type="AlphaFoldDB" id="A0A8J2XIR1"/>
<dbReference type="EMBL" id="BMFY01000008">
    <property type="protein sequence ID" value="GGA17482.1"/>
    <property type="molecule type" value="Genomic_DNA"/>
</dbReference>
<feature type="transmembrane region" description="Helical" evidence="3">
    <location>
        <begin position="172"/>
        <end position="200"/>
    </location>
</feature>
<feature type="compositionally biased region" description="Gly residues" evidence="2">
    <location>
        <begin position="233"/>
        <end position="253"/>
    </location>
</feature>
<reference evidence="4" key="2">
    <citation type="submission" date="2020-09" db="EMBL/GenBank/DDBJ databases">
        <authorList>
            <person name="Sun Q."/>
            <person name="Zhou Y."/>
        </authorList>
    </citation>
    <scope>NUCLEOTIDE SEQUENCE</scope>
    <source>
        <strain evidence="4">CGMCC 1.12785</strain>
    </source>
</reference>
<evidence type="ECO:0000256" key="3">
    <source>
        <dbReference type="SAM" id="Phobius"/>
    </source>
</evidence>
<feature type="compositionally biased region" description="Polar residues" evidence="2">
    <location>
        <begin position="205"/>
        <end position="218"/>
    </location>
</feature>
<sequence length="383" mass="39629">MSVPPQQPPYGQQPDPYGQHGQHGQYQPDPYGQQGQPGSYDPYQQGQQQYGSQGGGQYDPYQQGQQYAQQGQQYGQYGSQGQPDPYGQQAYGQYGQAPYGDPAWQQGQQPPDTSKNFLGVIALIAGIATLLFAWIPFIGLLALLTGGAAVVLGILGFRAVGAGKATNKGMSLTGIITGGISVLLAIAMTILAVAGFNMLAREAEQNSPSSSQESTAPEQQDEGSGQGEATEQGSGGEATEGNEQGSGSGGEASGGQTEEVADGVTMTVTMRTDTAADTSVGADSTGGEVVVAEVVIENTSGEEFEPGLPLAAMTHSGGEQAEEVFSAADGWSGILSWSAVPAGETATVELAFAVPHDAAESSELTITMSAPDFSSQDDYRFTW</sequence>
<feature type="region of interest" description="Disordered" evidence="2">
    <location>
        <begin position="1"/>
        <end position="111"/>
    </location>
</feature>
<protein>
    <recommendedName>
        <fullName evidence="6">DUF4352 domain-containing protein</fullName>
    </recommendedName>
</protein>
<feature type="compositionally biased region" description="Low complexity" evidence="2">
    <location>
        <begin position="58"/>
        <end position="102"/>
    </location>
</feature>
<feature type="transmembrane region" description="Helical" evidence="3">
    <location>
        <begin position="117"/>
        <end position="135"/>
    </location>
</feature>
<feature type="region of interest" description="Disordered" evidence="2">
    <location>
        <begin position="204"/>
        <end position="258"/>
    </location>
</feature>
<comment type="caution">
    <text evidence="4">The sequence shown here is derived from an EMBL/GenBank/DDBJ whole genome shotgun (WGS) entry which is preliminary data.</text>
</comment>
<evidence type="ECO:0000313" key="4">
    <source>
        <dbReference type="EMBL" id="GGA17482.1"/>
    </source>
</evidence>
<dbReference type="InterPro" id="IPR029050">
    <property type="entry name" value="Immunoprotect_excell_Ig-like"/>
</dbReference>
<accession>A0A8J2XIR1</accession>
<evidence type="ECO:0000256" key="2">
    <source>
        <dbReference type="SAM" id="MobiDB-lite"/>
    </source>
</evidence>